<gene>
    <name evidence="4" type="ORF">WPS_27240</name>
</gene>
<dbReference type="RefSeq" id="WP_317995040.1">
    <property type="nucleotide sequence ID" value="NZ_AP025523.1"/>
</dbReference>
<dbReference type="PANTHER" id="PTHR43201">
    <property type="entry name" value="ACYL-COA SYNTHETASE"/>
    <property type="match status" value="1"/>
</dbReference>
<dbReference type="PANTHER" id="PTHR43201:SF5">
    <property type="entry name" value="MEDIUM-CHAIN ACYL-COA LIGASE ACSF2, MITOCHONDRIAL"/>
    <property type="match status" value="1"/>
</dbReference>
<reference evidence="4 5" key="1">
    <citation type="journal article" date="2022" name="ISME Commun">
        <title>Vulcanimicrobium alpinus gen. nov. sp. nov., the first cultivated representative of the candidate phylum 'Eremiobacterota', is a metabolically versatile aerobic anoxygenic phototroph.</title>
        <authorList>
            <person name="Yabe S."/>
            <person name="Muto K."/>
            <person name="Abe K."/>
            <person name="Yokota A."/>
            <person name="Staudigel H."/>
            <person name="Tebo B.M."/>
        </authorList>
    </citation>
    <scope>NUCLEOTIDE SEQUENCE [LARGE SCALE GENOMIC DNA]</scope>
    <source>
        <strain evidence="4 5">WC8-2</strain>
    </source>
</reference>
<keyword evidence="5" id="KW-1185">Reference proteome</keyword>
<proteinExistence type="inferred from homology"/>
<comment type="similarity">
    <text evidence="1">Belongs to the ATP-dependent AMP-binding enzyme family.</text>
</comment>
<name>A0AAN1XZT2_UNVUL</name>
<dbReference type="Pfam" id="PF00501">
    <property type="entry name" value="AMP-binding"/>
    <property type="match status" value="1"/>
</dbReference>
<evidence type="ECO:0000256" key="1">
    <source>
        <dbReference type="ARBA" id="ARBA00006432"/>
    </source>
</evidence>
<evidence type="ECO:0000256" key="2">
    <source>
        <dbReference type="ARBA" id="ARBA00022598"/>
    </source>
</evidence>
<evidence type="ECO:0000313" key="5">
    <source>
        <dbReference type="Proteomes" id="UP001317532"/>
    </source>
</evidence>
<dbReference type="InterPro" id="IPR000873">
    <property type="entry name" value="AMP-dep_synth/lig_dom"/>
</dbReference>
<dbReference type="Proteomes" id="UP001317532">
    <property type="component" value="Chromosome"/>
</dbReference>
<dbReference type="InterPro" id="IPR042099">
    <property type="entry name" value="ANL_N_sf"/>
</dbReference>
<keyword evidence="2" id="KW-0436">Ligase</keyword>
<accession>A0AAN1XZT2</accession>
<dbReference type="EMBL" id="AP025523">
    <property type="protein sequence ID" value="BDE07448.1"/>
    <property type="molecule type" value="Genomic_DNA"/>
</dbReference>
<dbReference type="KEGG" id="vab:WPS_27240"/>
<evidence type="ECO:0000313" key="4">
    <source>
        <dbReference type="EMBL" id="BDE07448.1"/>
    </source>
</evidence>
<dbReference type="GO" id="GO:0006631">
    <property type="term" value="P:fatty acid metabolic process"/>
    <property type="evidence" value="ECO:0007669"/>
    <property type="project" value="TreeGrafter"/>
</dbReference>
<dbReference type="Gene3D" id="3.40.50.12780">
    <property type="entry name" value="N-terminal domain of ligase-like"/>
    <property type="match status" value="1"/>
</dbReference>
<dbReference type="SUPFAM" id="SSF56801">
    <property type="entry name" value="Acetyl-CoA synthetase-like"/>
    <property type="match status" value="1"/>
</dbReference>
<evidence type="ECO:0000259" key="3">
    <source>
        <dbReference type="Pfam" id="PF00501"/>
    </source>
</evidence>
<dbReference type="Pfam" id="PF23562">
    <property type="entry name" value="AMP-binding_C_3"/>
    <property type="match status" value="1"/>
</dbReference>
<sequence length="591" mass="63882">MNASERRAPRLFAPVDVRRERRPDGSERLWNVQPLEPYAPNVGALLRRGAAERGERVFLGERDGDQWRTITYGAMLDAVRRLASALLRMGLGRETPIAILSENSIAHAIVSLSALDAGIPVAPISPAYSTQFGDLRRLQFILGVLQPRLVFAADGDAYANALALVGDDIAVMIDRGSSPRGDALVLGELLRGEVDPALDAAEARVGPDDVAKILFTSGSTGEPKGVINTHRMLCSNQQSLAQLWPLLGDHELVLVDWLPWHHTFGGNHNFNMALQHGGALYIDRGRPLPAHFDRSVETLRDVPPTVYFNVPRGHALLVAALERDDAFARRFFSRLRLIGNAAAGLPRTTWEALRSLARRYGGAEVAVTGAWGLTETSPMATAVHYPLRDPADIGLPGPGTELLFVPFEHKREVRVRGPLVTPGYWRRDDLTAAAFDEEGFYRTGDAVRFAADDDPALGLLFDGRLAENFKLTTGTWVDAGAVRIALLGALAGLVDDVVVAGENRDAIAALLFARAPRHDAIARALEAYNASAGGSSCCVGRAVTVAEPLSPADGELTDKGSVNQRRVLERRAATVEHAYADPPADDVLVFA</sequence>
<organism evidence="4 5">
    <name type="scientific">Vulcanimicrobium alpinum</name>
    <dbReference type="NCBI Taxonomy" id="3016050"/>
    <lineage>
        <taxon>Bacteria</taxon>
        <taxon>Bacillati</taxon>
        <taxon>Vulcanimicrobiota</taxon>
        <taxon>Vulcanimicrobiia</taxon>
        <taxon>Vulcanimicrobiales</taxon>
        <taxon>Vulcanimicrobiaceae</taxon>
        <taxon>Vulcanimicrobium</taxon>
    </lineage>
</organism>
<protein>
    <submittedName>
        <fullName evidence="4">Feruloyl-CoA synthase</fullName>
    </submittedName>
</protein>
<dbReference type="GO" id="GO:0031956">
    <property type="term" value="F:medium-chain fatty acid-CoA ligase activity"/>
    <property type="evidence" value="ECO:0007669"/>
    <property type="project" value="TreeGrafter"/>
</dbReference>
<dbReference type="AlphaFoldDB" id="A0AAN1XZT2"/>
<dbReference type="PROSITE" id="PS00455">
    <property type="entry name" value="AMP_BINDING"/>
    <property type="match status" value="1"/>
</dbReference>
<dbReference type="InterPro" id="IPR020845">
    <property type="entry name" value="AMP-binding_CS"/>
</dbReference>
<feature type="domain" description="AMP-dependent synthetase/ligase" evidence="3">
    <location>
        <begin position="47"/>
        <end position="425"/>
    </location>
</feature>